<dbReference type="InterPro" id="IPR036259">
    <property type="entry name" value="MFS_trans_sf"/>
</dbReference>
<keyword evidence="3 6" id="KW-1133">Transmembrane helix</keyword>
<evidence type="ECO:0000256" key="3">
    <source>
        <dbReference type="ARBA" id="ARBA00022989"/>
    </source>
</evidence>
<feature type="transmembrane region" description="Helical" evidence="6">
    <location>
        <begin position="266"/>
        <end position="286"/>
    </location>
</feature>
<feature type="transmembrane region" description="Helical" evidence="6">
    <location>
        <begin position="307"/>
        <end position="328"/>
    </location>
</feature>
<feature type="transmembrane region" description="Helical" evidence="6">
    <location>
        <begin position="405"/>
        <end position="426"/>
    </location>
</feature>
<keyword evidence="4 6" id="KW-0472">Membrane</keyword>
<evidence type="ECO:0000256" key="4">
    <source>
        <dbReference type="ARBA" id="ARBA00023136"/>
    </source>
</evidence>
<dbReference type="PANTHER" id="PTHR42718:SF41">
    <property type="entry name" value="MFS TRANSPORTER OF UNKOWN SPECIFICITY (AFU_ORTHOLOGUE AFUA_5G09940)-RELATED"/>
    <property type="match status" value="1"/>
</dbReference>
<feature type="transmembrane region" description="Helical" evidence="6">
    <location>
        <begin position="238"/>
        <end position="260"/>
    </location>
</feature>
<sequence>MGPSVEEAGWLSTNCSISFHIALANRCMPRKDRAQDPQTAEAPPMADGRVDKSSALDASNRSQLPSIHNPEELHFQDAPGPHERADTESQRRPPQGVPPEFRGFTGELTFILLCSMGLFLFGLFLGNVVINQAVFPGKLGVSESNTPWLIGSFLLANGIAVIISGSLADLSDPKILMNIGFVWLVIWDVVGVFSIRPSLSVLFFVVRAMQGLAIGVLQATSMSLLGRVYSPGIRKTRVFSVMSATVPIGFLVGCLQGGALTAHLPWIFGSNAIVSFICAVASFPGIPSFSPKHSSSDTPLSIKDFDALGALLAAIGCGLIILGLTQGVPSGWSPYTYSLIIVGVLFLFLFYLAERRAARPLVDNRLWLTPGFLLLAISYFLGYGAYVGGWMFFAVQFLLTIQDHAPITVALYFLPNMICGILATYIVSKTLHLFPGHWILIAGMVANTMGPVFFIPQTPNTTYWALSMPGIALVTFGQDLTFAAASIFITSNVPRSFQGSAGSLLVTIQNLSAAIVTAIGDTIGKEVTKAGGDGYSLDLGALRAIWWFSLAISLAAAVVCAGFVRIPKSEEKDHLE</sequence>
<dbReference type="EMBL" id="ML732854">
    <property type="protein sequence ID" value="KAB8269065.1"/>
    <property type="molecule type" value="Genomic_DNA"/>
</dbReference>
<evidence type="ECO:0000313" key="8">
    <source>
        <dbReference type="EMBL" id="KAB8269065.1"/>
    </source>
</evidence>
<protein>
    <submittedName>
        <fullName evidence="8">Putative transporter</fullName>
    </submittedName>
</protein>
<proteinExistence type="predicted"/>
<feature type="domain" description="Major facilitator superfamily (MFS) profile" evidence="7">
    <location>
        <begin position="110"/>
        <end position="568"/>
    </location>
</feature>
<dbReference type="AlphaFoldDB" id="A0A5N6IRZ1"/>
<accession>A0A5N6IRZ1</accession>
<evidence type="ECO:0000256" key="6">
    <source>
        <dbReference type="SAM" id="Phobius"/>
    </source>
</evidence>
<feature type="transmembrane region" description="Helical" evidence="6">
    <location>
        <begin position="175"/>
        <end position="195"/>
    </location>
</feature>
<keyword evidence="9" id="KW-1185">Reference proteome</keyword>
<comment type="subcellular location">
    <subcellularLocation>
        <location evidence="1">Membrane</location>
        <topology evidence="1">Multi-pass membrane protein</topology>
    </subcellularLocation>
</comment>
<feature type="transmembrane region" description="Helical" evidence="6">
    <location>
        <begin position="201"/>
        <end position="226"/>
    </location>
</feature>
<dbReference type="InterPro" id="IPR011701">
    <property type="entry name" value="MFS"/>
</dbReference>
<feature type="compositionally biased region" description="Basic and acidic residues" evidence="5">
    <location>
        <begin position="69"/>
        <end position="91"/>
    </location>
</feature>
<dbReference type="InterPro" id="IPR020846">
    <property type="entry name" value="MFS_dom"/>
</dbReference>
<dbReference type="GO" id="GO:0016020">
    <property type="term" value="C:membrane"/>
    <property type="evidence" value="ECO:0007669"/>
    <property type="project" value="UniProtKB-SubCell"/>
</dbReference>
<gene>
    <name evidence="8" type="ORF">BDV30DRAFT_242795</name>
</gene>
<dbReference type="Gene3D" id="1.20.1250.20">
    <property type="entry name" value="MFS general substrate transporter like domains"/>
    <property type="match status" value="2"/>
</dbReference>
<feature type="region of interest" description="Disordered" evidence="5">
    <location>
        <begin position="30"/>
        <end position="100"/>
    </location>
</feature>
<feature type="transmembrane region" description="Helical" evidence="6">
    <location>
        <begin position="372"/>
        <end position="399"/>
    </location>
</feature>
<name>A0A5N6IRZ1_9EURO</name>
<dbReference type="SUPFAM" id="SSF103473">
    <property type="entry name" value="MFS general substrate transporter"/>
    <property type="match status" value="1"/>
</dbReference>
<keyword evidence="2 6" id="KW-0812">Transmembrane</keyword>
<evidence type="ECO:0000256" key="1">
    <source>
        <dbReference type="ARBA" id="ARBA00004141"/>
    </source>
</evidence>
<feature type="transmembrane region" description="Helical" evidence="6">
    <location>
        <begin position="148"/>
        <end position="168"/>
    </location>
</feature>
<dbReference type="PANTHER" id="PTHR42718">
    <property type="entry name" value="MAJOR FACILITATOR SUPERFAMILY MULTIDRUG TRANSPORTER MFSC"/>
    <property type="match status" value="1"/>
</dbReference>
<feature type="transmembrane region" description="Helical" evidence="6">
    <location>
        <begin position="501"/>
        <end position="524"/>
    </location>
</feature>
<feature type="transmembrane region" description="Helical" evidence="6">
    <location>
        <begin position="108"/>
        <end position="128"/>
    </location>
</feature>
<dbReference type="Proteomes" id="UP000326289">
    <property type="component" value="Unassembled WGS sequence"/>
</dbReference>
<feature type="transmembrane region" description="Helical" evidence="6">
    <location>
        <begin position="463"/>
        <end position="489"/>
    </location>
</feature>
<evidence type="ECO:0000256" key="2">
    <source>
        <dbReference type="ARBA" id="ARBA00022692"/>
    </source>
</evidence>
<dbReference type="PROSITE" id="PS50850">
    <property type="entry name" value="MFS"/>
    <property type="match status" value="1"/>
</dbReference>
<dbReference type="GO" id="GO:0022857">
    <property type="term" value="F:transmembrane transporter activity"/>
    <property type="evidence" value="ECO:0007669"/>
    <property type="project" value="InterPro"/>
</dbReference>
<reference evidence="8 9" key="1">
    <citation type="submission" date="2019-04" db="EMBL/GenBank/DDBJ databases">
        <title>Fungal friends and foes A comparative genomics study of 23 Aspergillus species from section Flavi.</title>
        <authorList>
            <consortium name="DOE Joint Genome Institute"/>
            <person name="Kjaerbolling I."/>
            <person name="Vesth T.C."/>
            <person name="Frisvad J.C."/>
            <person name="Nybo J.L."/>
            <person name="Theobald S."/>
            <person name="Kildgaard S."/>
            <person name="Petersen T.I."/>
            <person name="Kuo A."/>
            <person name="Sato A."/>
            <person name="Lyhne E.K."/>
            <person name="Kogle M.E."/>
            <person name="Wiebenga A."/>
            <person name="Kun R.S."/>
            <person name="Lubbers R.J."/>
            <person name="Makela M.R."/>
            <person name="Barry K."/>
            <person name="Chovatia M."/>
            <person name="Clum A."/>
            <person name="Daum C."/>
            <person name="Haridas S."/>
            <person name="He G."/>
            <person name="LaButti K."/>
            <person name="Lipzen A."/>
            <person name="Mondo S."/>
            <person name="Pangilinan J."/>
            <person name="Riley R."/>
            <person name="Salamov A."/>
            <person name="Simmons B.A."/>
            <person name="Magnuson J.K."/>
            <person name="Henrissat B."/>
            <person name="Mortensen U.H."/>
            <person name="Larsen T.O."/>
            <person name="De vries R.P."/>
            <person name="Grigoriev I.V."/>
            <person name="Machida M."/>
            <person name="Baker S.E."/>
            <person name="Andersen M.R."/>
        </authorList>
    </citation>
    <scope>NUCLEOTIDE SEQUENCE [LARGE SCALE GENOMIC DNA]</scope>
    <source>
        <strain evidence="8 9">CBS 117635</strain>
    </source>
</reference>
<evidence type="ECO:0000313" key="9">
    <source>
        <dbReference type="Proteomes" id="UP000326289"/>
    </source>
</evidence>
<feature type="transmembrane region" description="Helical" evidence="6">
    <location>
        <begin position="334"/>
        <end position="352"/>
    </location>
</feature>
<dbReference type="Pfam" id="PF07690">
    <property type="entry name" value="MFS_1"/>
    <property type="match status" value="1"/>
</dbReference>
<feature type="transmembrane region" description="Helical" evidence="6">
    <location>
        <begin position="544"/>
        <end position="564"/>
    </location>
</feature>
<feature type="transmembrane region" description="Helical" evidence="6">
    <location>
        <begin position="438"/>
        <end position="457"/>
    </location>
</feature>
<organism evidence="8 9">
    <name type="scientific">Aspergillus minisclerotigenes</name>
    <dbReference type="NCBI Taxonomy" id="656917"/>
    <lineage>
        <taxon>Eukaryota</taxon>
        <taxon>Fungi</taxon>
        <taxon>Dikarya</taxon>
        <taxon>Ascomycota</taxon>
        <taxon>Pezizomycotina</taxon>
        <taxon>Eurotiomycetes</taxon>
        <taxon>Eurotiomycetidae</taxon>
        <taxon>Eurotiales</taxon>
        <taxon>Aspergillaceae</taxon>
        <taxon>Aspergillus</taxon>
        <taxon>Aspergillus subgen. Circumdati</taxon>
    </lineage>
</organism>
<evidence type="ECO:0000259" key="7">
    <source>
        <dbReference type="PROSITE" id="PS50850"/>
    </source>
</evidence>
<evidence type="ECO:0000256" key="5">
    <source>
        <dbReference type="SAM" id="MobiDB-lite"/>
    </source>
</evidence>
<feature type="compositionally biased region" description="Polar residues" evidence="5">
    <location>
        <begin position="56"/>
        <end position="66"/>
    </location>
</feature>